<sequence length="99" mass="11125">MRHVQWSDDALDDLEWQAVAIAKDNPDAARRVARRIRATGDNLADFATGHPGRVSGTYEKSVAGLPYIIAYALSEDESVVTILHVIHTSRNWPEEEWPQ</sequence>
<proteinExistence type="inferred from homology"/>
<dbReference type="Proteomes" id="UP000182063">
    <property type="component" value="Plasmid pHSL1"/>
</dbReference>
<dbReference type="Gene3D" id="3.30.2310.20">
    <property type="entry name" value="RelE-like"/>
    <property type="match status" value="1"/>
</dbReference>
<dbReference type="Pfam" id="PF05016">
    <property type="entry name" value="ParE_toxin"/>
    <property type="match status" value="1"/>
</dbReference>
<dbReference type="OrthoDB" id="595470at2"/>
<geneLocation type="plasmid" evidence="4">
    <name>phsl1</name>
</geneLocation>
<reference evidence="3 4" key="1">
    <citation type="submission" date="2016-11" db="EMBL/GenBank/DDBJ databases">
        <title>Complete Genome Sequence of alachlor-degrading Sphingomonas sp. strain JJ-A5.</title>
        <authorList>
            <person name="Lee H."/>
            <person name="Ka J.-O."/>
        </authorList>
    </citation>
    <scope>NUCLEOTIDE SEQUENCE [LARGE SCALE GENOMIC DNA]</scope>
    <source>
        <strain evidence="3 4">JJ-A5</strain>
        <plasmid evidence="4">phsl1</plasmid>
    </source>
</reference>
<dbReference type="EMBL" id="CP018222">
    <property type="protein sequence ID" value="API61294.1"/>
    <property type="molecule type" value="Genomic_DNA"/>
</dbReference>
<accession>A0A1L4A084</accession>
<dbReference type="AlphaFoldDB" id="A0A1L4A084"/>
<dbReference type="KEGG" id="sphj:BSL82_17775"/>
<dbReference type="InterPro" id="IPR007712">
    <property type="entry name" value="RelE/ParE_toxin"/>
</dbReference>
<comment type="similarity">
    <text evidence="1">Belongs to the RelE toxin family.</text>
</comment>
<keyword evidence="3" id="KW-0614">Plasmid</keyword>
<dbReference type="InterPro" id="IPR035093">
    <property type="entry name" value="RelE/ParE_toxin_dom_sf"/>
</dbReference>
<evidence type="ECO:0000256" key="1">
    <source>
        <dbReference type="ARBA" id="ARBA00006226"/>
    </source>
</evidence>
<dbReference type="PANTHER" id="PTHR33755:SF6">
    <property type="entry name" value="PLASMID STABILIZATION SYSTEM PROTEIN"/>
    <property type="match status" value="1"/>
</dbReference>
<protein>
    <submittedName>
        <fullName evidence="3">Plasmid stabilization protein</fullName>
    </submittedName>
</protein>
<dbReference type="PANTHER" id="PTHR33755">
    <property type="entry name" value="TOXIN PARE1-RELATED"/>
    <property type="match status" value="1"/>
</dbReference>
<evidence type="ECO:0000313" key="3">
    <source>
        <dbReference type="EMBL" id="API61294.1"/>
    </source>
</evidence>
<dbReference type="InterPro" id="IPR051803">
    <property type="entry name" value="TA_system_RelE-like_toxin"/>
</dbReference>
<name>A0A1L4A084_9SPHN</name>
<evidence type="ECO:0000256" key="2">
    <source>
        <dbReference type="ARBA" id="ARBA00022649"/>
    </source>
</evidence>
<keyword evidence="2" id="KW-1277">Toxin-antitoxin system</keyword>
<evidence type="ECO:0000313" key="4">
    <source>
        <dbReference type="Proteomes" id="UP000182063"/>
    </source>
</evidence>
<gene>
    <name evidence="3" type="ORF">BSL82_17775</name>
</gene>
<organism evidence="3 4">
    <name type="scientific">Tardibacter chloracetimidivorans</name>
    <dbReference type="NCBI Taxonomy" id="1921510"/>
    <lineage>
        <taxon>Bacteria</taxon>
        <taxon>Pseudomonadati</taxon>
        <taxon>Pseudomonadota</taxon>
        <taxon>Alphaproteobacteria</taxon>
        <taxon>Sphingomonadales</taxon>
        <taxon>Sphingomonadaceae</taxon>
        <taxon>Tardibacter</taxon>
    </lineage>
</organism>
<keyword evidence="4" id="KW-1185">Reference proteome</keyword>
<dbReference type="RefSeq" id="WP_072598924.1">
    <property type="nucleotide sequence ID" value="NZ_CP018222.1"/>
</dbReference>